<dbReference type="InterPro" id="IPR009057">
    <property type="entry name" value="Homeodomain-like_sf"/>
</dbReference>
<dbReference type="GO" id="GO:0003700">
    <property type="term" value="F:DNA-binding transcription factor activity"/>
    <property type="evidence" value="ECO:0007669"/>
    <property type="project" value="InterPro"/>
</dbReference>
<dbReference type="OrthoDB" id="9816344at2"/>
<reference evidence="5" key="1">
    <citation type="submission" date="2016-01" db="EMBL/GenBank/DDBJ databases">
        <authorList>
            <person name="Peeters C."/>
        </authorList>
    </citation>
    <scope>NUCLEOTIDE SEQUENCE [LARGE SCALE GENOMIC DNA]</scope>
    <source>
        <strain evidence="5">LMG 29317</strain>
    </source>
</reference>
<accession>A0A158KHZ4</accession>
<sequence length="347" mass="38581">MKRDQLLIAADNQEVKPPALTGIEPDIRAAFILCPKFTLLPFAAFIDSLRHAADEADHSRQIYCTWKTLAADPQKPIQASCGSQILPDGKLGDFDSLNFIVVAGGLLPDCLELDQVSRDYIRRAYEAGISIVGLCTGSFILADLGLLAGRRCAVHHEHQAAFRRLFPDVESVSDEMYVSDRGVMTCLGGTSALDLAFHVIGERCGKARAVKGFTSLLIEHQRSASRFPHRPYGQLATCGNRKVETAVEIMERHIAAPISISDLAEKVGCSERELSRLFTKYGSDTPADTWRNIRLAHGHWLLLNSDRGIAQISNECGFADAAHFSRWFKKAYKETPDAFRRRRRIVR</sequence>
<dbReference type="InterPro" id="IPR029062">
    <property type="entry name" value="Class_I_gatase-like"/>
</dbReference>
<evidence type="ECO:0000256" key="1">
    <source>
        <dbReference type="ARBA" id="ARBA00023015"/>
    </source>
</evidence>
<dbReference type="Gene3D" id="1.10.10.60">
    <property type="entry name" value="Homeodomain-like"/>
    <property type="match status" value="1"/>
</dbReference>
<feature type="domain" description="HTH araC/xylS-type" evidence="4">
    <location>
        <begin position="244"/>
        <end position="342"/>
    </location>
</feature>
<dbReference type="InterPro" id="IPR052158">
    <property type="entry name" value="INH-QAR"/>
</dbReference>
<keyword evidence="6" id="KW-1185">Reference proteome</keyword>
<evidence type="ECO:0000313" key="6">
    <source>
        <dbReference type="Proteomes" id="UP000055019"/>
    </source>
</evidence>
<dbReference type="SUPFAM" id="SSF52317">
    <property type="entry name" value="Class I glutamine amidotransferase-like"/>
    <property type="match status" value="1"/>
</dbReference>
<dbReference type="InterPro" id="IPR020449">
    <property type="entry name" value="Tscrpt_reg_AraC-type_HTH"/>
</dbReference>
<dbReference type="CDD" id="cd03136">
    <property type="entry name" value="GATase1_AraC_ArgR_like"/>
    <property type="match status" value="1"/>
</dbReference>
<organism evidence="5 6">
    <name type="scientific">Caballeronia arvi</name>
    <dbReference type="NCBI Taxonomy" id="1777135"/>
    <lineage>
        <taxon>Bacteria</taxon>
        <taxon>Pseudomonadati</taxon>
        <taxon>Pseudomonadota</taxon>
        <taxon>Betaproteobacteria</taxon>
        <taxon>Burkholderiales</taxon>
        <taxon>Burkholderiaceae</taxon>
        <taxon>Caballeronia</taxon>
    </lineage>
</organism>
<dbReference type="SMART" id="SM00342">
    <property type="entry name" value="HTH_ARAC"/>
    <property type="match status" value="1"/>
</dbReference>
<keyword evidence="1" id="KW-0805">Transcription regulation</keyword>
<evidence type="ECO:0000313" key="5">
    <source>
        <dbReference type="EMBL" id="SAL80768.1"/>
    </source>
</evidence>
<dbReference type="PROSITE" id="PS01124">
    <property type="entry name" value="HTH_ARAC_FAMILY_2"/>
    <property type="match status" value="1"/>
</dbReference>
<dbReference type="InterPro" id="IPR018062">
    <property type="entry name" value="HTH_AraC-typ_CS"/>
</dbReference>
<name>A0A158KHZ4_9BURK</name>
<dbReference type="AlphaFoldDB" id="A0A158KHZ4"/>
<dbReference type="Proteomes" id="UP000055019">
    <property type="component" value="Unassembled WGS sequence"/>
</dbReference>
<evidence type="ECO:0000256" key="2">
    <source>
        <dbReference type="ARBA" id="ARBA00023125"/>
    </source>
</evidence>
<keyword evidence="2" id="KW-0238">DNA-binding</keyword>
<dbReference type="Pfam" id="PF12833">
    <property type="entry name" value="HTH_18"/>
    <property type="match status" value="1"/>
</dbReference>
<protein>
    <submittedName>
        <fullName evidence="5">AraC family transcriptional regulator</fullName>
    </submittedName>
</protein>
<dbReference type="InterPro" id="IPR002818">
    <property type="entry name" value="DJ-1/PfpI"/>
</dbReference>
<dbReference type="PANTHER" id="PTHR43130">
    <property type="entry name" value="ARAC-FAMILY TRANSCRIPTIONAL REGULATOR"/>
    <property type="match status" value="1"/>
</dbReference>
<dbReference type="RefSeq" id="WP_061150065.1">
    <property type="nucleotide sequence ID" value="NZ_FCOM02000035.1"/>
</dbReference>
<dbReference type="PRINTS" id="PR00032">
    <property type="entry name" value="HTHARAC"/>
</dbReference>
<keyword evidence="3" id="KW-0804">Transcription</keyword>
<gene>
    <name evidence="5" type="ORF">AWB74_05783</name>
</gene>
<dbReference type="PANTHER" id="PTHR43130:SF3">
    <property type="entry name" value="HTH-TYPE TRANSCRIPTIONAL REGULATOR RV1931C"/>
    <property type="match status" value="1"/>
</dbReference>
<dbReference type="Gene3D" id="3.40.50.880">
    <property type="match status" value="1"/>
</dbReference>
<dbReference type="EMBL" id="FCOM02000035">
    <property type="protein sequence ID" value="SAL80768.1"/>
    <property type="molecule type" value="Genomic_DNA"/>
</dbReference>
<evidence type="ECO:0000259" key="4">
    <source>
        <dbReference type="PROSITE" id="PS01124"/>
    </source>
</evidence>
<proteinExistence type="predicted"/>
<dbReference type="GO" id="GO:0043565">
    <property type="term" value="F:sequence-specific DNA binding"/>
    <property type="evidence" value="ECO:0007669"/>
    <property type="project" value="InterPro"/>
</dbReference>
<comment type="caution">
    <text evidence="5">The sequence shown here is derived from an EMBL/GenBank/DDBJ whole genome shotgun (WGS) entry which is preliminary data.</text>
</comment>
<evidence type="ECO:0000256" key="3">
    <source>
        <dbReference type="ARBA" id="ARBA00023163"/>
    </source>
</evidence>
<dbReference type="PROSITE" id="PS00041">
    <property type="entry name" value="HTH_ARAC_FAMILY_1"/>
    <property type="match status" value="1"/>
</dbReference>
<dbReference type="SUPFAM" id="SSF46689">
    <property type="entry name" value="Homeodomain-like"/>
    <property type="match status" value="2"/>
</dbReference>
<dbReference type="Pfam" id="PF01965">
    <property type="entry name" value="DJ-1_PfpI"/>
    <property type="match status" value="1"/>
</dbReference>
<dbReference type="InterPro" id="IPR018060">
    <property type="entry name" value="HTH_AraC"/>
</dbReference>